<reference evidence="2" key="1">
    <citation type="submission" date="2020-06" db="EMBL/GenBank/DDBJ databases">
        <authorList>
            <person name="Li T."/>
            <person name="Hu X."/>
            <person name="Zhang T."/>
            <person name="Song X."/>
            <person name="Zhang H."/>
            <person name="Dai N."/>
            <person name="Sheng W."/>
            <person name="Hou X."/>
            <person name="Wei L."/>
        </authorList>
    </citation>
    <scope>NUCLEOTIDE SEQUENCE</scope>
    <source>
        <strain evidence="2">3651</strain>
        <tissue evidence="2">Leaf</tissue>
    </source>
</reference>
<gene>
    <name evidence="2" type="ORF">Salat_2010900</name>
</gene>
<accession>A0AAE2CFV2</accession>
<keyword evidence="3" id="KW-1185">Reference proteome</keyword>
<dbReference type="PANTHER" id="PTHR36056">
    <property type="entry name" value="PROTEIN, PUTATIVE-RELATED"/>
    <property type="match status" value="1"/>
</dbReference>
<reference evidence="2" key="2">
    <citation type="journal article" date="2024" name="Plant">
        <title>Genomic evolution and insights into agronomic trait innovations of Sesamum species.</title>
        <authorList>
            <person name="Miao H."/>
            <person name="Wang L."/>
            <person name="Qu L."/>
            <person name="Liu H."/>
            <person name="Sun Y."/>
            <person name="Le M."/>
            <person name="Wang Q."/>
            <person name="Wei S."/>
            <person name="Zheng Y."/>
            <person name="Lin W."/>
            <person name="Duan Y."/>
            <person name="Cao H."/>
            <person name="Xiong S."/>
            <person name="Wang X."/>
            <person name="Wei L."/>
            <person name="Li C."/>
            <person name="Ma Q."/>
            <person name="Ju M."/>
            <person name="Zhao R."/>
            <person name="Li G."/>
            <person name="Mu C."/>
            <person name="Tian Q."/>
            <person name="Mei H."/>
            <person name="Zhang T."/>
            <person name="Gao T."/>
            <person name="Zhang H."/>
        </authorList>
    </citation>
    <scope>NUCLEOTIDE SEQUENCE</scope>
    <source>
        <strain evidence="2">3651</strain>
    </source>
</reference>
<organism evidence="2 3">
    <name type="scientific">Sesamum alatum</name>
    <dbReference type="NCBI Taxonomy" id="300844"/>
    <lineage>
        <taxon>Eukaryota</taxon>
        <taxon>Viridiplantae</taxon>
        <taxon>Streptophyta</taxon>
        <taxon>Embryophyta</taxon>
        <taxon>Tracheophyta</taxon>
        <taxon>Spermatophyta</taxon>
        <taxon>Magnoliopsida</taxon>
        <taxon>eudicotyledons</taxon>
        <taxon>Gunneridae</taxon>
        <taxon>Pentapetalae</taxon>
        <taxon>asterids</taxon>
        <taxon>lamiids</taxon>
        <taxon>Lamiales</taxon>
        <taxon>Pedaliaceae</taxon>
        <taxon>Sesamum</taxon>
    </lineage>
</organism>
<feature type="compositionally biased region" description="Basic and acidic residues" evidence="1">
    <location>
        <begin position="173"/>
        <end position="183"/>
    </location>
</feature>
<dbReference type="InterPro" id="IPR040276">
    <property type="entry name" value="At4g26450-like"/>
</dbReference>
<protein>
    <submittedName>
        <fullName evidence="2">Uncharacterized protein</fullName>
    </submittedName>
</protein>
<comment type="caution">
    <text evidence="2">The sequence shown here is derived from an EMBL/GenBank/DDBJ whole genome shotgun (WGS) entry which is preliminary data.</text>
</comment>
<evidence type="ECO:0000256" key="1">
    <source>
        <dbReference type="SAM" id="MobiDB-lite"/>
    </source>
</evidence>
<feature type="region of interest" description="Disordered" evidence="1">
    <location>
        <begin position="283"/>
        <end position="314"/>
    </location>
</feature>
<feature type="compositionally biased region" description="Basic and acidic residues" evidence="1">
    <location>
        <begin position="297"/>
        <end position="314"/>
    </location>
</feature>
<evidence type="ECO:0000313" key="3">
    <source>
        <dbReference type="Proteomes" id="UP001293254"/>
    </source>
</evidence>
<proteinExistence type="predicted"/>
<feature type="region of interest" description="Disordered" evidence="1">
    <location>
        <begin position="160"/>
        <end position="201"/>
    </location>
</feature>
<dbReference type="AlphaFoldDB" id="A0AAE2CFV2"/>
<sequence length="784" mass="86071">MQARHRIGPVNGCRSNAMGMRGVATASRIPPEGSMRGHQVFNSEWRNYDRDGYGRGGGHSRQLQAPPYPPRETDIFVEAGRLAAEYLVSKGKLPQNALSGRWHNDCLKNNVGNFQGFRAHETVQVPVDGCESVHSHLGNSAPDAGPGGQRYSNEYNSMALRNSVRGRTGSSKNYERELDRDSARSGSWAERSMASPGMEADRDTSVCLCDEQLVDKYDNVGIRASAPGEITHEGIGTTNLDSGLDKCNSVEDGGAKASSGDEKLIQSYANGGEYELDKCKSLEDGGAKASSNNENSLKSDVDGETIKGSDDANKFDAEMVKEGRNDNDLESELDENMEVTASVEGDRLVSVDIADLLKHSQYQIVSTEGSSLAIKDTKGEQDPVKEDETNTERELSEGAGICVVDVGNSISAGNASSNQNDESKSCESDVLHALAMEKELGFMYTTKPGQCSRSGSSPDISIEKEREPDVWLSGFGSSNSMFKERCEKRVLDDDIDCRERSKKLREWVPSMDAPSDGCLLPLSSSMEDQPTLHEQRTSQSSHVTLSPKLKSLDISLFPEEYAESQEFMQEKQLFPGSFKTFDLNLVGNCDVNQNHDADSVLIFPSSSETQKEATPINVDLCMSNNCNLPKRHGNHETNDTDIKVNDLESDSAQEHQTSSNPERRTSLLILVYLDYTGEILYFSDLDGFPNNMYNANEVPDVQDGYGLMTSELLGNYSPDCSSVPTDFKFFAQCLAASVLQWLSTTYLTWSVDAICTEFDVLEQKLHSGKRIKGKGANGQDYEDK</sequence>
<evidence type="ECO:0000313" key="2">
    <source>
        <dbReference type="EMBL" id="KAK4420604.1"/>
    </source>
</evidence>
<dbReference type="EMBL" id="JACGWO010000008">
    <property type="protein sequence ID" value="KAK4420604.1"/>
    <property type="molecule type" value="Genomic_DNA"/>
</dbReference>
<dbReference type="Proteomes" id="UP001293254">
    <property type="component" value="Unassembled WGS sequence"/>
</dbReference>
<name>A0AAE2CFV2_9LAMI</name>
<feature type="region of interest" description="Disordered" evidence="1">
    <location>
        <begin position="518"/>
        <end position="543"/>
    </location>
</feature>
<feature type="region of interest" description="Disordered" evidence="1">
    <location>
        <begin position="134"/>
        <end position="153"/>
    </location>
</feature>
<dbReference type="PANTHER" id="PTHR36056:SF1">
    <property type="entry name" value="PROTEIN, PUTATIVE-RELATED"/>
    <property type="match status" value="1"/>
</dbReference>